<reference evidence="2 3" key="2">
    <citation type="submission" date="2019-04" db="EMBL/GenBank/DDBJ databases">
        <title>The genome sequence of big-headed turtle.</title>
        <authorList>
            <person name="Gong S."/>
        </authorList>
    </citation>
    <scope>NUCLEOTIDE SEQUENCE [LARGE SCALE GENOMIC DNA]</scope>
    <source>
        <strain evidence="2">DO16091913</strain>
        <tissue evidence="2">Muscle</tissue>
    </source>
</reference>
<feature type="compositionally biased region" description="Pro residues" evidence="1">
    <location>
        <begin position="14"/>
        <end position="25"/>
    </location>
</feature>
<sequence>MHLQFGDRLSVGVSPPPTGSSPPGAPERLCFLLVLPPLQSGVRNGTGCISASVSYHDTCNAPSQAPAATKLPQRGGTRPVSPAAGGPGRAPSSPLSREVPPPAGNVAAHEKWKSRGTCYLHR</sequence>
<feature type="region of interest" description="Disordered" evidence="1">
    <location>
        <begin position="1"/>
        <end position="26"/>
    </location>
</feature>
<reference evidence="2 3" key="1">
    <citation type="submission" date="2019-04" db="EMBL/GenBank/DDBJ databases">
        <title>Draft genome of the big-headed turtle Platysternon megacephalum.</title>
        <authorList>
            <person name="Gong S."/>
        </authorList>
    </citation>
    <scope>NUCLEOTIDE SEQUENCE [LARGE SCALE GENOMIC DNA]</scope>
    <source>
        <strain evidence="2">DO16091913</strain>
        <tissue evidence="2">Muscle</tissue>
    </source>
</reference>
<evidence type="ECO:0000313" key="2">
    <source>
        <dbReference type="EMBL" id="TFK06526.1"/>
    </source>
</evidence>
<organism evidence="2 3">
    <name type="scientific">Platysternon megacephalum</name>
    <name type="common">big-headed turtle</name>
    <dbReference type="NCBI Taxonomy" id="55544"/>
    <lineage>
        <taxon>Eukaryota</taxon>
        <taxon>Metazoa</taxon>
        <taxon>Chordata</taxon>
        <taxon>Craniata</taxon>
        <taxon>Vertebrata</taxon>
        <taxon>Euteleostomi</taxon>
        <taxon>Archelosauria</taxon>
        <taxon>Testudinata</taxon>
        <taxon>Testudines</taxon>
        <taxon>Cryptodira</taxon>
        <taxon>Durocryptodira</taxon>
        <taxon>Testudinoidea</taxon>
        <taxon>Platysternidae</taxon>
        <taxon>Platysternon</taxon>
    </lineage>
</organism>
<feature type="region of interest" description="Disordered" evidence="1">
    <location>
        <begin position="60"/>
        <end position="122"/>
    </location>
</feature>
<proteinExistence type="predicted"/>
<dbReference type="GO" id="GO:0016740">
    <property type="term" value="F:transferase activity"/>
    <property type="evidence" value="ECO:0007669"/>
    <property type="project" value="UniProtKB-KW"/>
</dbReference>
<comment type="caution">
    <text evidence="2">The sequence shown here is derived from an EMBL/GenBank/DDBJ whole genome shotgun (WGS) entry which is preliminary data.</text>
</comment>
<protein>
    <submittedName>
        <fullName evidence="2">Lipoyltransferase 1, mitochondrial</fullName>
    </submittedName>
</protein>
<gene>
    <name evidence="2" type="ORF">DR999_PMT10841</name>
</gene>
<evidence type="ECO:0000256" key="1">
    <source>
        <dbReference type="SAM" id="MobiDB-lite"/>
    </source>
</evidence>
<keyword evidence="3" id="KW-1185">Reference proteome</keyword>
<dbReference type="EMBL" id="QXTE01000096">
    <property type="protein sequence ID" value="TFK06526.1"/>
    <property type="molecule type" value="Genomic_DNA"/>
</dbReference>
<evidence type="ECO:0000313" key="3">
    <source>
        <dbReference type="Proteomes" id="UP000297703"/>
    </source>
</evidence>
<keyword evidence="2" id="KW-0808">Transferase</keyword>
<dbReference type="AlphaFoldDB" id="A0A4D9E8I9"/>
<name>A0A4D9E8I9_9SAUR</name>
<accession>A0A4D9E8I9</accession>
<dbReference type="Proteomes" id="UP000297703">
    <property type="component" value="Unassembled WGS sequence"/>
</dbReference>